<evidence type="ECO:0000313" key="1">
    <source>
        <dbReference type="WBParaSite" id="MCU_012805-RA"/>
    </source>
</evidence>
<sequence length="56" mass="5343">SPSLRTFGTVISIIGFVGAPLTGGLSLAATVGGMAAGLTGGATAGIAEGVQHFKKQ</sequence>
<accession>A0A5K3FXA6</accession>
<protein>
    <submittedName>
        <fullName evidence="1">Gly-zipper_Omp domain-containing protein</fullName>
    </submittedName>
</protein>
<proteinExistence type="predicted"/>
<name>A0A5K3FXA6_MESCO</name>
<dbReference type="AlphaFoldDB" id="A0A5K3FXA6"/>
<dbReference type="WBParaSite" id="MCU_012805-RA">
    <property type="protein sequence ID" value="MCU_012805-RA"/>
    <property type="gene ID" value="MCU_012805"/>
</dbReference>
<organism evidence="1">
    <name type="scientific">Mesocestoides corti</name>
    <name type="common">Flatworm</name>
    <dbReference type="NCBI Taxonomy" id="53468"/>
    <lineage>
        <taxon>Eukaryota</taxon>
        <taxon>Metazoa</taxon>
        <taxon>Spiralia</taxon>
        <taxon>Lophotrochozoa</taxon>
        <taxon>Platyhelminthes</taxon>
        <taxon>Cestoda</taxon>
        <taxon>Eucestoda</taxon>
        <taxon>Cyclophyllidea</taxon>
        <taxon>Mesocestoididae</taxon>
        <taxon>Mesocestoides</taxon>
    </lineage>
</organism>
<reference evidence="1" key="1">
    <citation type="submission" date="2019-11" db="UniProtKB">
        <authorList>
            <consortium name="WormBaseParasite"/>
        </authorList>
    </citation>
    <scope>IDENTIFICATION</scope>
</reference>